<name>A0ABZ0RSE6_9BACI</name>
<dbReference type="NCBIfam" id="NF002614">
    <property type="entry name" value="PRK02265.1"/>
    <property type="match status" value="1"/>
</dbReference>
<keyword evidence="2" id="KW-1185">Reference proteome</keyword>
<sequence>MKKEDVIKQITTPLDAGAYPLPPYRFYNREYLNIVYKTDMESLRKIVPEPLEVTTPYVKFEIMKMPDVSGLGSYTECGQIIPVELNGEQGEYLHSMYVDSFPAIASGREISGYPKKLGKPNLYVDSDVLVGTLDYGTLRVATATMGYKHFPMSQAEALAEITKPTFMLKKIPGYNGAPLVCQLVRTEITDVEIKGAWMGPARLELFAHVLAPMKDLPVLEIVSASHIVTELSLSGASVVYDYLEEE</sequence>
<dbReference type="SUPFAM" id="SSF160104">
    <property type="entry name" value="Acetoacetate decarboxylase-like"/>
    <property type="match status" value="1"/>
</dbReference>
<dbReference type="Pfam" id="PF06314">
    <property type="entry name" value="ADC"/>
    <property type="match status" value="1"/>
</dbReference>
<reference evidence="1 2" key="1">
    <citation type="submission" date="2023-09" db="EMBL/GenBank/DDBJ databases">
        <authorList>
            <person name="Page C.A."/>
            <person name="Perez-Diaz I.M."/>
        </authorList>
    </citation>
    <scope>NUCLEOTIDE SEQUENCE [LARGE SCALE GENOMIC DNA]</scope>
    <source>
        <strain evidence="1 2">Ll15</strain>
    </source>
</reference>
<dbReference type="Proteomes" id="UP001322664">
    <property type="component" value="Chromosome"/>
</dbReference>
<protein>
    <submittedName>
        <fullName evidence="1">Acetoacetate decarboxylase</fullName>
    </submittedName>
</protein>
<gene>
    <name evidence="1" type="ORF">R6U77_14320</name>
</gene>
<proteinExistence type="predicted"/>
<dbReference type="EMBL" id="CP137624">
    <property type="protein sequence ID" value="WPK11055.1"/>
    <property type="molecule type" value="Genomic_DNA"/>
</dbReference>
<evidence type="ECO:0000313" key="2">
    <source>
        <dbReference type="Proteomes" id="UP001322664"/>
    </source>
</evidence>
<dbReference type="Gene3D" id="2.40.400.10">
    <property type="entry name" value="Acetoacetate decarboxylase-like"/>
    <property type="match status" value="1"/>
</dbReference>
<dbReference type="InterPro" id="IPR023375">
    <property type="entry name" value="ADC_dom_sf"/>
</dbReference>
<evidence type="ECO:0000313" key="1">
    <source>
        <dbReference type="EMBL" id="WPK11055.1"/>
    </source>
</evidence>
<organism evidence="1 2">
    <name type="scientific">Lysinibacillus louembei</name>
    <dbReference type="NCBI Taxonomy" id="1470088"/>
    <lineage>
        <taxon>Bacteria</taxon>
        <taxon>Bacillati</taxon>
        <taxon>Bacillota</taxon>
        <taxon>Bacilli</taxon>
        <taxon>Bacillales</taxon>
        <taxon>Bacillaceae</taxon>
        <taxon>Lysinibacillus</taxon>
    </lineage>
</organism>
<dbReference type="RefSeq" id="WP_319836151.1">
    <property type="nucleotide sequence ID" value="NZ_CP137624.1"/>
</dbReference>
<accession>A0ABZ0RSE6</accession>
<dbReference type="InterPro" id="IPR010451">
    <property type="entry name" value="Acetoacetate_decarboxylase"/>
</dbReference>